<dbReference type="InterPro" id="IPR010221">
    <property type="entry name" value="VCBS_dom"/>
</dbReference>
<dbReference type="Proteomes" id="UP000246352">
    <property type="component" value="Unassembled WGS sequence"/>
</dbReference>
<protein>
    <submittedName>
        <fullName evidence="1">VCBS repeat-containing protein</fullName>
    </submittedName>
</protein>
<organism evidence="1 2">
    <name type="scientific">Hoeflea marina</name>
    <dbReference type="NCBI Taxonomy" id="274592"/>
    <lineage>
        <taxon>Bacteria</taxon>
        <taxon>Pseudomonadati</taxon>
        <taxon>Pseudomonadota</taxon>
        <taxon>Alphaproteobacteria</taxon>
        <taxon>Hyphomicrobiales</taxon>
        <taxon>Rhizobiaceae</taxon>
        <taxon>Hoeflea</taxon>
    </lineage>
</organism>
<dbReference type="AlphaFoldDB" id="A0A317PTZ0"/>
<comment type="caution">
    <text evidence="1">The sequence shown here is derived from an EMBL/GenBank/DDBJ whole genome shotgun (WGS) entry which is preliminary data.</text>
</comment>
<evidence type="ECO:0000313" key="2">
    <source>
        <dbReference type="Proteomes" id="UP000246352"/>
    </source>
</evidence>
<evidence type="ECO:0000313" key="1">
    <source>
        <dbReference type="EMBL" id="PWW04134.1"/>
    </source>
</evidence>
<sequence>MTEEQDLSEFNSSREFLANKDEVVVVAQAVMGGRVAPAGQGPVENTPPVEPVRLEIEPDAQNRVLLSANVSLENIRVDGDDLILVQADGSEIRILGGALDIPTFVVGDTEIPRDVLVAALNANGFDVAAGSNSVAPQAPAGSGSQFQDGEGGGIGGEGPATLALLGDDTGSFGETGAASFTDVDNFEAILIAGDFEGGLVESADTVGGVDEDAAPATGSISFNDTFYGLTIGAEVATRTLVEAQLDSGLVLTPGQVDALLAGFSLEDADGIATGPAANGDSTINWTYAVPNSAVDFLAAGETVTLSFDVNLTGGNLPTQSIGIVTIVVTGTNDAPEITAQTDVSETLVEDEGVVQTSGAFDVRDVDISDTVSVSGIGVAASGDIAGLPDAAALLGMFTVTPGLAAALIDGASTTGTVAWSFNSGTDQFDYLAAGEQLVITYTVTLSDDSAVAGSVTQDVTVTITGTNDAPVVDTADVTGAVTEPVTPVGDLTDSGTIGFSDV</sequence>
<dbReference type="EMBL" id="QGTR01000001">
    <property type="protein sequence ID" value="PWW04134.1"/>
    <property type="molecule type" value="Genomic_DNA"/>
</dbReference>
<keyword evidence="2" id="KW-1185">Reference proteome</keyword>
<dbReference type="NCBIfam" id="TIGR01965">
    <property type="entry name" value="VCBS_repeat"/>
    <property type="match status" value="2"/>
</dbReference>
<name>A0A317PTZ0_9HYPH</name>
<accession>A0A317PTZ0</accession>
<gene>
    <name evidence="1" type="ORF">DFR52_101825</name>
</gene>
<feature type="non-terminal residue" evidence="1">
    <location>
        <position position="502"/>
    </location>
</feature>
<proteinExistence type="predicted"/>
<reference evidence="1 2" key="1">
    <citation type="submission" date="2018-05" db="EMBL/GenBank/DDBJ databases">
        <title>Genomic Encyclopedia of Type Strains, Phase IV (KMG-IV): sequencing the most valuable type-strain genomes for metagenomic binning, comparative biology and taxonomic classification.</title>
        <authorList>
            <person name="Goeker M."/>
        </authorList>
    </citation>
    <scope>NUCLEOTIDE SEQUENCE [LARGE SCALE GENOMIC DNA]</scope>
    <source>
        <strain evidence="1 2">DSM 16791</strain>
    </source>
</reference>